<dbReference type="OrthoDB" id="7685535at2"/>
<dbReference type="InterPro" id="IPR028992">
    <property type="entry name" value="Hedgehog/Intein_dom"/>
</dbReference>
<organism evidence="2 3">
    <name type="scientific">Albidovulum denitrificans</name>
    <dbReference type="NCBI Taxonomy" id="404881"/>
    <lineage>
        <taxon>Bacteria</taxon>
        <taxon>Pseudomonadati</taxon>
        <taxon>Pseudomonadota</taxon>
        <taxon>Alphaproteobacteria</taxon>
        <taxon>Rhodobacterales</taxon>
        <taxon>Paracoccaceae</taxon>
        <taxon>Albidovulum</taxon>
    </lineage>
</organism>
<proteinExistence type="predicted"/>
<comment type="caution">
    <text evidence="2">The sequence shown here is derived from an EMBL/GenBank/DDBJ whole genome shotgun (WGS) entry which is preliminary data.</text>
</comment>
<dbReference type="EMBL" id="PVEP01000001">
    <property type="protein sequence ID" value="PQV59143.1"/>
    <property type="molecule type" value="Genomic_DNA"/>
</dbReference>
<name>A0A2S8SEC2_9RHOB</name>
<reference evidence="2 3" key="1">
    <citation type="submission" date="2018-02" db="EMBL/GenBank/DDBJ databases">
        <title>Genomic Encyclopedia of Archaeal and Bacterial Type Strains, Phase II (KMG-II): from individual species to whole genera.</title>
        <authorList>
            <person name="Goeker M."/>
        </authorList>
    </citation>
    <scope>NUCLEOTIDE SEQUENCE [LARGE SCALE GENOMIC DNA]</scope>
    <source>
        <strain evidence="2 3">DSM 18921</strain>
    </source>
</reference>
<dbReference type="RefSeq" id="WP_105513340.1">
    <property type="nucleotide sequence ID" value="NZ_PVEP01000001.1"/>
</dbReference>
<dbReference type="Pfam" id="PF13403">
    <property type="entry name" value="Hint_2"/>
    <property type="match status" value="1"/>
</dbReference>
<dbReference type="AlphaFoldDB" id="A0A2S8SEC2"/>
<dbReference type="Proteomes" id="UP000238338">
    <property type="component" value="Unassembled WGS sequence"/>
</dbReference>
<feature type="domain" description="Hedgehog/Intein (Hint)" evidence="1">
    <location>
        <begin position="33"/>
        <end position="154"/>
    </location>
</feature>
<protein>
    <submittedName>
        <fullName evidence="2">Hint domain-containing protein</fullName>
    </submittedName>
</protein>
<sequence>MFMQDIRHFEPAQPVDLLARFMNRQPGGVAGATLIETEGGWRRADALVPGMRVATWDGGFRPLLAVDTARRHPAGRSLIRVPGGVLNNCGAVWLDPDQQVLIQSPVVAAVLEAEAALLPAAALEGYRGITRLAQPAPMGITTLRLAEDEVIFAASGLCLGCPSGQGTDAGYHPVLDLARGRDLMALIGCGALSLDELPRAA</sequence>
<keyword evidence="3" id="KW-1185">Reference proteome</keyword>
<gene>
    <name evidence="2" type="ORF">LX70_00966</name>
</gene>
<evidence type="ECO:0000313" key="3">
    <source>
        <dbReference type="Proteomes" id="UP000238338"/>
    </source>
</evidence>
<evidence type="ECO:0000313" key="2">
    <source>
        <dbReference type="EMBL" id="PQV59143.1"/>
    </source>
</evidence>
<evidence type="ECO:0000259" key="1">
    <source>
        <dbReference type="Pfam" id="PF13403"/>
    </source>
</evidence>
<accession>A0A2S8SEC2</accession>